<feature type="transmembrane region" description="Helical" evidence="7">
    <location>
        <begin position="96"/>
        <end position="120"/>
    </location>
</feature>
<dbReference type="Pfam" id="PF00528">
    <property type="entry name" value="BPD_transp_1"/>
    <property type="match status" value="1"/>
</dbReference>
<dbReference type="PANTHER" id="PTHR30465">
    <property type="entry name" value="INNER MEMBRANE ABC TRANSPORTER"/>
    <property type="match status" value="1"/>
</dbReference>
<protein>
    <submittedName>
        <fullName evidence="9">ABC transporter permease</fullName>
    </submittedName>
</protein>
<dbReference type="PANTHER" id="PTHR30465:SF74">
    <property type="entry name" value="OLIGOPEPTIDE TRANSPORT SYSTEM PERMEASE PROTEIN OPPB"/>
    <property type="match status" value="1"/>
</dbReference>
<evidence type="ECO:0000256" key="1">
    <source>
        <dbReference type="ARBA" id="ARBA00004651"/>
    </source>
</evidence>
<dbReference type="AlphaFoldDB" id="A0A8J6MBG7"/>
<feature type="transmembrane region" description="Helical" evidence="7">
    <location>
        <begin position="227"/>
        <end position="248"/>
    </location>
</feature>
<evidence type="ECO:0000313" key="10">
    <source>
        <dbReference type="Proteomes" id="UP000607645"/>
    </source>
</evidence>
<keyword evidence="10" id="KW-1185">Reference proteome</keyword>
<dbReference type="EMBL" id="JACOPQ010000001">
    <property type="protein sequence ID" value="MBC5735545.1"/>
    <property type="molecule type" value="Genomic_DNA"/>
</dbReference>
<name>A0A8J6MBG7_9FIRM</name>
<evidence type="ECO:0000256" key="7">
    <source>
        <dbReference type="RuleBase" id="RU363032"/>
    </source>
</evidence>
<sequence>MLRYTAKRFLSMVVTLFLVATVTFFLMHAIPGQPFEVTRETPESVKVALEAKYGLDKPLFEQYLIYMNNLLHGDFGVSMKYKGQTVVGEVASGMPISAIIGFGGVLIGCLIGSVLGAVAALKNKGPVDYIVIILAILGVSVPNFVFGSLIQRYFAVEWQLFPIQGWKGWIYAVLPIMAAAFTNIAYYARMLRTSMLDTMGQDYIYTAKSKGLNQGEIVRKHMLRNSFLPLVTSLGPMCAGVLTGNFVIEKIFNVPGIGQSMILAIQNSDYTMIMGLTIIFAFISVVCYFIVDIVYGLVDPRIRIAG</sequence>
<comment type="caution">
    <text evidence="9">The sequence shown here is derived from an EMBL/GenBank/DDBJ whole genome shotgun (WGS) entry which is preliminary data.</text>
</comment>
<evidence type="ECO:0000259" key="8">
    <source>
        <dbReference type="PROSITE" id="PS50928"/>
    </source>
</evidence>
<dbReference type="InterPro" id="IPR035906">
    <property type="entry name" value="MetI-like_sf"/>
</dbReference>
<dbReference type="PROSITE" id="PS50928">
    <property type="entry name" value="ABC_TM1"/>
    <property type="match status" value="1"/>
</dbReference>
<evidence type="ECO:0000313" key="9">
    <source>
        <dbReference type="EMBL" id="MBC5735545.1"/>
    </source>
</evidence>
<keyword evidence="4 7" id="KW-0812">Transmembrane</keyword>
<evidence type="ECO:0000256" key="4">
    <source>
        <dbReference type="ARBA" id="ARBA00022692"/>
    </source>
</evidence>
<evidence type="ECO:0000256" key="3">
    <source>
        <dbReference type="ARBA" id="ARBA00022475"/>
    </source>
</evidence>
<evidence type="ECO:0000256" key="5">
    <source>
        <dbReference type="ARBA" id="ARBA00022989"/>
    </source>
</evidence>
<dbReference type="InterPro" id="IPR045621">
    <property type="entry name" value="BPD_transp_1_N"/>
</dbReference>
<dbReference type="CDD" id="cd06261">
    <property type="entry name" value="TM_PBP2"/>
    <property type="match status" value="1"/>
</dbReference>
<feature type="transmembrane region" description="Helical" evidence="7">
    <location>
        <begin position="9"/>
        <end position="30"/>
    </location>
</feature>
<gene>
    <name evidence="9" type="ORF">H8S62_00800</name>
</gene>
<dbReference type="GO" id="GO:0005886">
    <property type="term" value="C:plasma membrane"/>
    <property type="evidence" value="ECO:0007669"/>
    <property type="project" value="UniProtKB-SubCell"/>
</dbReference>
<comment type="similarity">
    <text evidence="7">Belongs to the binding-protein-dependent transport system permease family.</text>
</comment>
<keyword evidence="3" id="KW-1003">Cell membrane</keyword>
<dbReference type="Pfam" id="PF19300">
    <property type="entry name" value="BPD_transp_1_N"/>
    <property type="match status" value="1"/>
</dbReference>
<feature type="transmembrane region" description="Helical" evidence="7">
    <location>
        <begin position="127"/>
        <end position="149"/>
    </location>
</feature>
<reference evidence="9" key="1">
    <citation type="submission" date="2020-08" db="EMBL/GenBank/DDBJ databases">
        <title>Genome public.</title>
        <authorList>
            <person name="Liu C."/>
            <person name="Sun Q."/>
        </authorList>
    </citation>
    <scope>NUCLEOTIDE SEQUENCE</scope>
    <source>
        <strain evidence="9">NSJ-52</strain>
    </source>
</reference>
<keyword evidence="2 7" id="KW-0813">Transport</keyword>
<evidence type="ECO:0000256" key="6">
    <source>
        <dbReference type="ARBA" id="ARBA00023136"/>
    </source>
</evidence>
<dbReference type="InterPro" id="IPR000515">
    <property type="entry name" value="MetI-like"/>
</dbReference>
<evidence type="ECO:0000256" key="2">
    <source>
        <dbReference type="ARBA" id="ARBA00022448"/>
    </source>
</evidence>
<feature type="transmembrane region" description="Helical" evidence="7">
    <location>
        <begin position="169"/>
        <end position="188"/>
    </location>
</feature>
<comment type="subcellular location">
    <subcellularLocation>
        <location evidence="1 7">Cell membrane</location>
        <topology evidence="1 7">Multi-pass membrane protein</topology>
    </subcellularLocation>
</comment>
<keyword evidence="6 7" id="KW-0472">Membrane</keyword>
<accession>A0A8J6MBG7</accession>
<organism evidence="9 10">
    <name type="scientific">Lawsonibacter faecis</name>
    <dbReference type="NCBI Taxonomy" id="2763052"/>
    <lineage>
        <taxon>Bacteria</taxon>
        <taxon>Bacillati</taxon>
        <taxon>Bacillota</taxon>
        <taxon>Clostridia</taxon>
        <taxon>Eubacteriales</taxon>
        <taxon>Oscillospiraceae</taxon>
        <taxon>Lawsonibacter</taxon>
    </lineage>
</organism>
<dbReference type="SUPFAM" id="SSF161098">
    <property type="entry name" value="MetI-like"/>
    <property type="match status" value="1"/>
</dbReference>
<dbReference type="Proteomes" id="UP000607645">
    <property type="component" value="Unassembled WGS sequence"/>
</dbReference>
<feature type="domain" description="ABC transmembrane type-1" evidence="8">
    <location>
        <begin position="94"/>
        <end position="291"/>
    </location>
</feature>
<feature type="transmembrane region" description="Helical" evidence="7">
    <location>
        <begin position="270"/>
        <end position="298"/>
    </location>
</feature>
<dbReference type="RefSeq" id="WP_155145312.1">
    <property type="nucleotide sequence ID" value="NZ_JACOPQ010000001.1"/>
</dbReference>
<dbReference type="Gene3D" id="1.10.3720.10">
    <property type="entry name" value="MetI-like"/>
    <property type="match status" value="1"/>
</dbReference>
<proteinExistence type="inferred from homology"/>
<dbReference type="GO" id="GO:0055085">
    <property type="term" value="P:transmembrane transport"/>
    <property type="evidence" value="ECO:0007669"/>
    <property type="project" value="InterPro"/>
</dbReference>
<keyword evidence="5 7" id="KW-1133">Transmembrane helix</keyword>